<keyword evidence="3" id="KW-0520">NAD</keyword>
<dbReference type="PROSITE" id="PS00061">
    <property type="entry name" value="ADH_SHORT"/>
    <property type="match status" value="1"/>
</dbReference>
<proteinExistence type="inferred from homology"/>
<dbReference type="SUPFAM" id="SSF51735">
    <property type="entry name" value="NAD(P)-binding Rossmann-fold domains"/>
    <property type="match status" value="1"/>
</dbReference>
<dbReference type="InterPro" id="IPR036291">
    <property type="entry name" value="NAD(P)-bd_dom_sf"/>
</dbReference>
<dbReference type="PANTHER" id="PTHR43477">
    <property type="entry name" value="DIHYDROANTICAPSIN 7-DEHYDROGENASE"/>
    <property type="match status" value="1"/>
</dbReference>
<dbReference type="Gene3D" id="3.40.50.720">
    <property type="entry name" value="NAD(P)-binding Rossmann-like Domain"/>
    <property type="match status" value="1"/>
</dbReference>
<dbReference type="PANTHER" id="PTHR43477:SF4">
    <property type="entry name" value="DEHYDROGENASE_REDUCTASE SDR FAMILY MEMBER 6"/>
    <property type="match status" value="1"/>
</dbReference>
<keyword evidence="2" id="KW-0560">Oxidoreductase</keyword>
<dbReference type="InterPro" id="IPR051122">
    <property type="entry name" value="SDR_DHRS6-like"/>
</dbReference>
<evidence type="ECO:0000313" key="4">
    <source>
        <dbReference type="EMBL" id="KKO07590.1"/>
    </source>
</evidence>
<name>A0A0F9VU40_9ZZZZ</name>
<accession>A0A0F9VU40</accession>
<comment type="caution">
    <text evidence="4">The sequence shown here is derived from an EMBL/GenBank/DDBJ whole genome shotgun (WGS) entry which is preliminary data.</text>
</comment>
<dbReference type="AlphaFoldDB" id="A0A0F9VU40"/>
<dbReference type="Pfam" id="PF13561">
    <property type="entry name" value="adh_short_C2"/>
    <property type="match status" value="1"/>
</dbReference>
<comment type="similarity">
    <text evidence="1">Belongs to the short-chain dehydrogenases/reductases (SDR) family.</text>
</comment>
<dbReference type="FunFam" id="3.40.50.720:FF:000084">
    <property type="entry name" value="Short-chain dehydrogenase reductase"/>
    <property type="match status" value="1"/>
</dbReference>
<dbReference type="InterPro" id="IPR020904">
    <property type="entry name" value="Sc_DH/Rdtase_CS"/>
</dbReference>
<organism evidence="4">
    <name type="scientific">marine sediment metagenome</name>
    <dbReference type="NCBI Taxonomy" id="412755"/>
    <lineage>
        <taxon>unclassified sequences</taxon>
        <taxon>metagenomes</taxon>
        <taxon>ecological metagenomes</taxon>
    </lineage>
</organism>
<gene>
    <name evidence="4" type="ORF">LCGC14_0055460</name>
</gene>
<sequence length="246" mass="25705">MRLNNKTALVTAAANGIGRATAERFVAEGARVFATDIDIATLESVEGVEAYCLDVTDSKAIHELASSLPNLDILFNCAGMVAGGSVLECDEATWQRSLDLNVTSMFHTLQAFLPGMLVNGGGSIINMASLASSVKGVANRCAYGASKAAVIGLTKSVAADFMTQGIRCNAICPGTVESPSLKQRIAEQARKEGRSDADVLASFIARQPMGRLGRVEEVAALATFLASDEAEFITGTAQLIDGGWAN</sequence>
<dbReference type="PRINTS" id="PR00080">
    <property type="entry name" value="SDRFAMILY"/>
</dbReference>
<protein>
    <submittedName>
        <fullName evidence="4">Uncharacterized protein</fullName>
    </submittedName>
</protein>
<dbReference type="GO" id="GO:0016491">
    <property type="term" value="F:oxidoreductase activity"/>
    <property type="evidence" value="ECO:0007669"/>
    <property type="project" value="UniProtKB-KW"/>
</dbReference>
<evidence type="ECO:0000256" key="2">
    <source>
        <dbReference type="ARBA" id="ARBA00023002"/>
    </source>
</evidence>
<evidence type="ECO:0000256" key="3">
    <source>
        <dbReference type="ARBA" id="ARBA00023027"/>
    </source>
</evidence>
<dbReference type="PRINTS" id="PR00081">
    <property type="entry name" value="GDHRDH"/>
</dbReference>
<dbReference type="EMBL" id="LAZR01000012">
    <property type="protein sequence ID" value="KKO07590.1"/>
    <property type="molecule type" value="Genomic_DNA"/>
</dbReference>
<reference evidence="4" key="1">
    <citation type="journal article" date="2015" name="Nature">
        <title>Complex archaea that bridge the gap between prokaryotes and eukaryotes.</title>
        <authorList>
            <person name="Spang A."/>
            <person name="Saw J.H."/>
            <person name="Jorgensen S.L."/>
            <person name="Zaremba-Niedzwiedzka K."/>
            <person name="Martijn J."/>
            <person name="Lind A.E."/>
            <person name="van Eijk R."/>
            <person name="Schleper C."/>
            <person name="Guy L."/>
            <person name="Ettema T.J."/>
        </authorList>
    </citation>
    <scope>NUCLEOTIDE SEQUENCE</scope>
</reference>
<evidence type="ECO:0000256" key="1">
    <source>
        <dbReference type="ARBA" id="ARBA00006484"/>
    </source>
</evidence>
<dbReference type="InterPro" id="IPR002347">
    <property type="entry name" value="SDR_fam"/>
</dbReference>